<evidence type="ECO:0000313" key="2">
    <source>
        <dbReference type="EMBL" id="PYI53853.1"/>
    </source>
</evidence>
<protein>
    <submittedName>
        <fullName evidence="2">Uncharacterized protein</fullName>
    </submittedName>
</protein>
<sequence length="97" mass="10993">MIDIIQLVIAMVLVFVLMFGIGFIFNMLLKTTHFPIYLYIVAVIGMLVYWAWHSGSLLARLGELKFGEYLLFACGLLGAVLSGKTIQLLRVRGYKMF</sequence>
<proteinExistence type="predicted"/>
<name>A0A2V5K7Q9_9BACL</name>
<organism evidence="2 3">
    <name type="scientific">Paenibacillus flagellatus</name>
    <dbReference type="NCBI Taxonomy" id="2211139"/>
    <lineage>
        <taxon>Bacteria</taxon>
        <taxon>Bacillati</taxon>
        <taxon>Bacillota</taxon>
        <taxon>Bacilli</taxon>
        <taxon>Bacillales</taxon>
        <taxon>Paenibacillaceae</taxon>
        <taxon>Paenibacillus</taxon>
    </lineage>
</organism>
<dbReference type="EMBL" id="QJVJ01000006">
    <property type="protein sequence ID" value="PYI53853.1"/>
    <property type="molecule type" value="Genomic_DNA"/>
</dbReference>
<gene>
    <name evidence="2" type="ORF">DLM86_14960</name>
</gene>
<comment type="caution">
    <text evidence="2">The sequence shown here is derived from an EMBL/GenBank/DDBJ whole genome shotgun (WGS) entry which is preliminary data.</text>
</comment>
<keyword evidence="1" id="KW-0472">Membrane</keyword>
<reference evidence="2 3" key="1">
    <citation type="submission" date="2018-05" db="EMBL/GenBank/DDBJ databases">
        <title>Paenibacillus flagellatus sp. nov., isolated from selenium mineral soil.</title>
        <authorList>
            <person name="Dai X."/>
        </authorList>
    </citation>
    <scope>NUCLEOTIDE SEQUENCE [LARGE SCALE GENOMIC DNA]</scope>
    <source>
        <strain evidence="2 3">DXL2</strain>
    </source>
</reference>
<dbReference type="InterPro" id="IPR025917">
    <property type="entry name" value="YuiB"/>
</dbReference>
<keyword evidence="1" id="KW-1133">Transmembrane helix</keyword>
<dbReference type="RefSeq" id="WP_110840840.1">
    <property type="nucleotide sequence ID" value="NZ_QJVJ01000006.1"/>
</dbReference>
<evidence type="ECO:0000313" key="3">
    <source>
        <dbReference type="Proteomes" id="UP000247476"/>
    </source>
</evidence>
<feature type="transmembrane region" description="Helical" evidence="1">
    <location>
        <begin position="36"/>
        <end position="53"/>
    </location>
</feature>
<feature type="transmembrane region" description="Helical" evidence="1">
    <location>
        <begin position="6"/>
        <end position="29"/>
    </location>
</feature>
<evidence type="ECO:0000256" key="1">
    <source>
        <dbReference type="SAM" id="Phobius"/>
    </source>
</evidence>
<keyword evidence="3" id="KW-1185">Reference proteome</keyword>
<feature type="transmembrane region" description="Helical" evidence="1">
    <location>
        <begin position="69"/>
        <end position="89"/>
    </location>
</feature>
<keyword evidence="1" id="KW-0812">Transmembrane</keyword>
<accession>A0A2V5K7Q9</accession>
<dbReference type="AlphaFoldDB" id="A0A2V5K7Q9"/>
<dbReference type="OrthoDB" id="2382309at2"/>
<dbReference type="Pfam" id="PF14068">
    <property type="entry name" value="YuiB"/>
    <property type="match status" value="1"/>
</dbReference>
<dbReference type="Proteomes" id="UP000247476">
    <property type="component" value="Unassembled WGS sequence"/>
</dbReference>